<evidence type="ECO:0000256" key="1">
    <source>
        <dbReference type="SAM" id="MobiDB-lite"/>
    </source>
</evidence>
<gene>
    <name evidence="2" type="ORF">M9458_035488</name>
</gene>
<feature type="compositionally biased region" description="Low complexity" evidence="1">
    <location>
        <begin position="57"/>
        <end position="71"/>
    </location>
</feature>
<feature type="compositionally biased region" description="Basic and acidic residues" evidence="1">
    <location>
        <begin position="77"/>
        <end position="87"/>
    </location>
</feature>
<dbReference type="AlphaFoldDB" id="A0ABD0PAU8"/>
<dbReference type="EMBL" id="JAMKFB020000017">
    <property type="protein sequence ID" value="KAL0170892.1"/>
    <property type="molecule type" value="Genomic_DNA"/>
</dbReference>
<evidence type="ECO:0000313" key="2">
    <source>
        <dbReference type="EMBL" id="KAL0170892.1"/>
    </source>
</evidence>
<feature type="region of interest" description="Disordered" evidence="1">
    <location>
        <begin position="1"/>
        <end position="87"/>
    </location>
</feature>
<sequence length="87" mass="9444">MTLPQQTDFTPLDAKQAAEHRRLFDTAVVGEEAEPDSPKQPKTSKRKMTKPRKRSTARSPSTSPPTSASPPLAEEGQESREAKGPAS</sequence>
<reference evidence="2 3" key="1">
    <citation type="submission" date="2024-05" db="EMBL/GenBank/DDBJ databases">
        <title>Genome sequencing and assembly of Indian major carp, Cirrhinus mrigala (Hamilton, 1822).</title>
        <authorList>
            <person name="Mohindra V."/>
            <person name="Chowdhury L.M."/>
            <person name="Lal K."/>
            <person name="Jena J.K."/>
        </authorList>
    </citation>
    <scope>NUCLEOTIDE SEQUENCE [LARGE SCALE GENOMIC DNA]</scope>
    <source>
        <strain evidence="2">CM1030</strain>
        <tissue evidence="2">Blood</tissue>
    </source>
</reference>
<feature type="compositionally biased region" description="Basic residues" evidence="1">
    <location>
        <begin position="42"/>
        <end position="56"/>
    </location>
</feature>
<keyword evidence="3" id="KW-1185">Reference proteome</keyword>
<accession>A0ABD0PAU8</accession>
<organism evidence="2 3">
    <name type="scientific">Cirrhinus mrigala</name>
    <name type="common">Mrigala</name>
    <dbReference type="NCBI Taxonomy" id="683832"/>
    <lineage>
        <taxon>Eukaryota</taxon>
        <taxon>Metazoa</taxon>
        <taxon>Chordata</taxon>
        <taxon>Craniata</taxon>
        <taxon>Vertebrata</taxon>
        <taxon>Euteleostomi</taxon>
        <taxon>Actinopterygii</taxon>
        <taxon>Neopterygii</taxon>
        <taxon>Teleostei</taxon>
        <taxon>Ostariophysi</taxon>
        <taxon>Cypriniformes</taxon>
        <taxon>Cyprinidae</taxon>
        <taxon>Labeoninae</taxon>
        <taxon>Labeonini</taxon>
        <taxon>Cirrhinus</taxon>
    </lineage>
</organism>
<evidence type="ECO:0000313" key="3">
    <source>
        <dbReference type="Proteomes" id="UP001529510"/>
    </source>
</evidence>
<protein>
    <submittedName>
        <fullName evidence="2">Uncharacterized protein</fullName>
    </submittedName>
</protein>
<comment type="caution">
    <text evidence="2">The sequence shown here is derived from an EMBL/GenBank/DDBJ whole genome shotgun (WGS) entry which is preliminary data.</text>
</comment>
<feature type="non-terminal residue" evidence="2">
    <location>
        <position position="87"/>
    </location>
</feature>
<dbReference type="Proteomes" id="UP001529510">
    <property type="component" value="Unassembled WGS sequence"/>
</dbReference>
<proteinExistence type="predicted"/>
<name>A0ABD0PAU8_CIRMR</name>